<proteinExistence type="inferred from homology"/>
<dbReference type="PANTHER" id="PTHR11630">
    <property type="entry name" value="DNA REPLICATION LICENSING FACTOR MCM FAMILY MEMBER"/>
    <property type="match status" value="1"/>
</dbReference>
<keyword evidence="8" id="KW-0378">Hydrolase</keyword>
<dbReference type="InterPro" id="IPR033762">
    <property type="entry name" value="MCM_OB"/>
</dbReference>
<dbReference type="Pfam" id="PF00493">
    <property type="entry name" value="MCM"/>
    <property type="match status" value="1"/>
</dbReference>
<evidence type="ECO:0000256" key="17">
    <source>
        <dbReference type="ARBA" id="ARBA00048432"/>
    </source>
</evidence>
<dbReference type="Pfam" id="PF01126">
    <property type="entry name" value="Heme_oxygenase"/>
    <property type="match status" value="1"/>
</dbReference>
<evidence type="ECO:0000256" key="18">
    <source>
        <dbReference type="SAM" id="MobiDB-lite"/>
    </source>
</evidence>
<dbReference type="FunFam" id="3.30.1640.10:FF:000006">
    <property type="entry name" value="DNA helicase"/>
    <property type="match status" value="1"/>
</dbReference>
<dbReference type="InterPro" id="IPR016053">
    <property type="entry name" value="Haem_Oase-like"/>
</dbReference>
<evidence type="ECO:0000256" key="16">
    <source>
        <dbReference type="ARBA" id="ARBA00045440"/>
    </source>
</evidence>
<reference evidence="20 21" key="1">
    <citation type="journal article" date="2013" name="Proc. Natl. Acad. Sci. U.S.A.">
        <title>The king cobra genome reveals dynamic gene evolution and adaptation in the snake venom system.</title>
        <authorList>
            <person name="Vonk F.J."/>
            <person name="Casewell N.R."/>
            <person name="Henkel C.V."/>
            <person name="Heimberg A.M."/>
            <person name="Jansen H.J."/>
            <person name="McCleary R.J."/>
            <person name="Kerkkamp H.M."/>
            <person name="Vos R.A."/>
            <person name="Guerreiro I."/>
            <person name="Calvete J.J."/>
            <person name="Wuster W."/>
            <person name="Woods A.E."/>
            <person name="Logan J.M."/>
            <person name="Harrison R.A."/>
            <person name="Castoe T.A."/>
            <person name="de Koning A.P."/>
            <person name="Pollock D.D."/>
            <person name="Yandell M."/>
            <person name="Calderon D."/>
            <person name="Renjifo C."/>
            <person name="Currier R.B."/>
            <person name="Salgado D."/>
            <person name="Pla D."/>
            <person name="Sanz L."/>
            <person name="Hyder A.S."/>
            <person name="Ribeiro J.M."/>
            <person name="Arntzen J.W."/>
            <person name="van den Thillart G.E."/>
            <person name="Boetzer M."/>
            <person name="Pirovano W."/>
            <person name="Dirks R.P."/>
            <person name="Spaink H.P."/>
            <person name="Duboule D."/>
            <person name="McGlinn E."/>
            <person name="Kini R.M."/>
            <person name="Richardson M.K."/>
        </authorList>
    </citation>
    <scope>NUCLEOTIDE SEQUENCE</scope>
    <source>
        <tissue evidence="20">Blood</tissue>
    </source>
</reference>
<evidence type="ECO:0000256" key="12">
    <source>
        <dbReference type="ARBA" id="ARBA00023004"/>
    </source>
</evidence>
<dbReference type="GO" id="GO:0046872">
    <property type="term" value="F:metal ion binding"/>
    <property type="evidence" value="ECO:0007669"/>
    <property type="project" value="UniProtKB-KW"/>
</dbReference>
<dbReference type="SUPFAM" id="SSF48613">
    <property type="entry name" value="Heme oxygenase-like"/>
    <property type="match status" value="1"/>
</dbReference>
<dbReference type="CDD" id="cd17756">
    <property type="entry name" value="MCM5"/>
    <property type="match status" value="1"/>
</dbReference>
<dbReference type="PROSITE" id="PS50051">
    <property type="entry name" value="MCM_2"/>
    <property type="match status" value="1"/>
</dbReference>
<keyword evidence="10" id="KW-0067">ATP-binding</keyword>
<keyword evidence="7" id="KW-0547">Nucleotide-binding</keyword>
<keyword evidence="14" id="KW-0539">Nucleus</keyword>
<dbReference type="InterPro" id="IPR012340">
    <property type="entry name" value="NA-bd_OB-fold"/>
</dbReference>
<protein>
    <submittedName>
        <fullName evidence="20">DNA replication licensing factor mcm5</fullName>
    </submittedName>
</protein>
<evidence type="ECO:0000256" key="2">
    <source>
        <dbReference type="ARBA" id="ARBA00006134"/>
    </source>
</evidence>
<dbReference type="InterPro" id="IPR018525">
    <property type="entry name" value="MCM_CS"/>
</dbReference>
<evidence type="ECO:0000256" key="5">
    <source>
        <dbReference type="ARBA" id="ARBA00022705"/>
    </source>
</evidence>
<evidence type="ECO:0000256" key="6">
    <source>
        <dbReference type="ARBA" id="ARBA00022723"/>
    </source>
</evidence>
<evidence type="ECO:0000256" key="3">
    <source>
        <dbReference type="ARBA" id="ARBA00008010"/>
    </source>
</evidence>
<evidence type="ECO:0000256" key="15">
    <source>
        <dbReference type="ARBA" id="ARBA00023306"/>
    </source>
</evidence>
<dbReference type="GO" id="GO:0005524">
    <property type="term" value="F:ATP binding"/>
    <property type="evidence" value="ECO:0007669"/>
    <property type="project" value="UniProtKB-KW"/>
</dbReference>
<dbReference type="GO" id="GO:0006788">
    <property type="term" value="P:heme oxidation"/>
    <property type="evidence" value="ECO:0007669"/>
    <property type="project" value="InterPro"/>
</dbReference>
<evidence type="ECO:0000313" key="20">
    <source>
        <dbReference type="EMBL" id="ETE72529.1"/>
    </source>
</evidence>
<feature type="domain" description="MCM C-terminal AAA(+) ATPase" evidence="19">
    <location>
        <begin position="609"/>
        <end position="807"/>
    </location>
</feature>
<dbReference type="Proteomes" id="UP000018936">
    <property type="component" value="Unassembled WGS sequence"/>
</dbReference>
<feature type="region of interest" description="Disordered" evidence="18">
    <location>
        <begin position="223"/>
        <end position="258"/>
    </location>
</feature>
<dbReference type="Gene3D" id="2.40.50.140">
    <property type="entry name" value="Nucleic acid-binding proteins"/>
    <property type="match status" value="1"/>
</dbReference>
<gene>
    <name evidence="20" type="primary">mcm5</name>
    <name evidence="20" type="ORF">L345_01639</name>
</gene>
<dbReference type="InterPro" id="IPR002051">
    <property type="entry name" value="Haem_Oase"/>
</dbReference>
<comment type="similarity">
    <text evidence="2">Belongs to the heme oxygenase family.</text>
</comment>
<dbReference type="FunFam" id="3.40.50.300:FF:000241">
    <property type="entry name" value="DNA helicase"/>
    <property type="match status" value="1"/>
</dbReference>
<keyword evidence="12" id="KW-0408">Iron</keyword>
<keyword evidence="6" id="KW-0479">Metal-binding</keyword>
<dbReference type="GO" id="GO:0000727">
    <property type="term" value="P:double-strand break repair via break-induced replication"/>
    <property type="evidence" value="ECO:0007669"/>
    <property type="project" value="TreeGrafter"/>
</dbReference>
<dbReference type="SUPFAM" id="SSF50249">
    <property type="entry name" value="Nucleic acid-binding proteins"/>
    <property type="match status" value="1"/>
</dbReference>
<dbReference type="Gene3D" id="3.30.1640.10">
    <property type="entry name" value="mini-chromosome maintenance (MCM) complex, chain A, domain 1"/>
    <property type="match status" value="1"/>
</dbReference>
<comment type="function">
    <text evidence="16">Acts as a component of the MCM2-7 complex (MCM complex) which is the replicative helicase essential for 'once per cell cycle' DNA replication initiation and elongation in eukaryotic cells. Core component of CDC45-MCM-GINS (CMG) helicase, the molecular machine that unwinds template DNA during replication, and around which the replisome is built. The active ATPase sites in the MCM2-7 ring are formed through the interaction surfaces of two neighboring subunits such that a critical structure of a conserved arginine finger motif is provided in trans relative to the ATP-binding site of the Walker A box of the adjacent subunit. The six ATPase active sites, however, are likely to contribute differentially to the complex helicase activity.</text>
</comment>
<dbReference type="GO" id="GO:0043138">
    <property type="term" value="F:3'-5' DNA helicase activity"/>
    <property type="evidence" value="ECO:0007669"/>
    <property type="project" value="TreeGrafter"/>
</dbReference>
<keyword evidence="13" id="KW-0238">DNA-binding</keyword>
<dbReference type="GO" id="GO:0042555">
    <property type="term" value="C:MCM complex"/>
    <property type="evidence" value="ECO:0007669"/>
    <property type="project" value="TreeGrafter"/>
</dbReference>
<dbReference type="Gene3D" id="3.40.50.300">
    <property type="entry name" value="P-loop containing nucleotide triphosphate hydrolases"/>
    <property type="match status" value="1"/>
</dbReference>
<dbReference type="Gene3D" id="2.20.28.10">
    <property type="match status" value="1"/>
</dbReference>
<dbReference type="GO" id="GO:0004392">
    <property type="term" value="F:heme oxygenase (decyclizing) activity"/>
    <property type="evidence" value="ECO:0007669"/>
    <property type="project" value="InterPro"/>
</dbReference>
<dbReference type="GO" id="GO:0016887">
    <property type="term" value="F:ATP hydrolysis activity"/>
    <property type="evidence" value="ECO:0007669"/>
    <property type="project" value="RHEA"/>
</dbReference>
<evidence type="ECO:0000256" key="7">
    <source>
        <dbReference type="ARBA" id="ARBA00022741"/>
    </source>
</evidence>
<dbReference type="GO" id="GO:0003697">
    <property type="term" value="F:single-stranded DNA binding"/>
    <property type="evidence" value="ECO:0007669"/>
    <property type="project" value="TreeGrafter"/>
</dbReference>
<organism evidence="20 21">
    <name type="scientific">Ophiophagus hannah</name>
    <name type="common">King cobra</name>
    <name type="synonym">Naja hannah</name>
    <dbReference type="NCBI Taxonomy" id="8665"/>
    <lineage>
        <taxon>Eukaryota</taxon>
        <taxon>Metazoa</taxon>
        <taxon>Chordata</taxon>
        <taxon>Craniata</taxon>
        <taxon>Vertebrata</taxon>
        <taxon>Euteleostomi</taxon>
        <taxon>Lepidosauria</taxon>
        <taxon>Squamata</taxon>
        <taxon>Bifurcata</taxon>
        <taxon>Unidentata</taxon>
        <taxon>Episquamata</taxon>
        <taxon>Toxicofera</taxon>
        <taxon>Serpentes</taxon>
        <taxon>Colubroidea</taxon>
        <taxon>Elapidae</taxon>
        <taxon>Elapinae</taxon>
        <taxon>Ophiophagus</taxon>
    </lineage>
</organism>
<dbReference type="PROSITE" id="PS00847">
    <property type="entry name" value="MCM_1"/>
    <property type="match status" value="1"/>
</dbReference>
<dbReference type="Gene3D" id="1.20.910.10">
    <property type="entry name" value="Heme oxygenase-like"/>
    <property type="match status" value="1"/>
</dbReference>
<keyword evidence="9" id="KW-0347">Helicase</keyword>
<evidence type="ECO:0000256" key="11">
    <source>
        <dbReference type="ARBA" id="ARBA00023002"/>
    </source>
</evidence>
<dbReference type="FunFam" id="2.20.28.10:FF:000005">
    <property type="entry name" value="DNA helicase"/>
    <property type="match status" value="1"/>
</dbReference>
<dbReference type="FunFam" id="1.20.910.10:FF:000001">
    <property type="entry name" value="Heme oxygenase 1"/>
    <property type="match status" value="1"/>
</dbReference>
<dbReference type="PANTHER" id="PTHR11630:SF42">
    <property type="entry name" value="DNA REPLICATION LICENSING FACTOR MCM5"/>
    <property type="match status" value="1"/>
</dbReference>
<dbReference type="Pfam" id="PF17855">
    <property type="entry name" value="MCM_lid"/>
    <property type="match status" value="1"/>
</dbReference>
<dbReference type="InterPro" id="IPR027417">
    <property type="entry name" value="P-loop_NTPase"/>
</dbReference>
<evidence type="ECO:0000259" key="19">
    <source>
        <dbReference type="PROSITE" id="PS50051"/>
    </source>
</evidence>
<keyword evidence="21" id="KW-1185">Reference proteome</keyword>
<dbReference type="InterPro" id="IPR041562">
    <property type="entry name" value="MCM_lid"/>
</dbReference>
<dbReference type="GO" id="GO:0017116">
    <property type="term" value="F:single-stranded DNA helicase activity"/>
    <property type="evidence" value="ECO:0007669"/>
    <property type="project" value="TreeGrafter"/>
</dbReference>
<evidence type="ECO:0000256" key="1">
    <source>
        <dbReference type="ARBA" id="ARBA00004123"/>
    </source>
</evidence>
<evidence type="ECO:0000256" key="8">
    <source>
        <dbReference type="ARBA" id="ARBA00022801"/>
    </source>
</evidence>
<evidence type="ECO:0000256" key="14">
    <source>
        <dbReference type="ARBA" id="ARBA00023242"/>
    </source>
</evidence>
<dbReference type="Pfam" id="PF17207">
    <property type="entry name" value="MCM_OB"/>
    <property type="match status" value="1"/>
</dbReference>
<dbReference type="GO" id="GO:0006270">
    <property type="term" value="P:DNA replication initiation"/>
    <property type="evidence" value="ECO:0007669"/>
    <property type="project" value="TreeGrafter"/>
</dbReference>
<evidence type="ECO:0000256" key="10">
    <source>
        <dbReference type="ARBA" id="ARBA00022840"/>
    </source>
</evidence>
<keyword evidence="5" id="KW-0235">DNA replication</keyword>
<dbReference type="InterPro" id="IPR016084">
    <property type="entry name" value="Haem_Oase-like_multi-hlx"/>
</dbReference>
<comment type="similarity">
    <text evidence="3">Belongs to the MCM family.</text>
</comment>
<dbReference type="InterPro" id="IPR001208">
    <property type="entry name" value="MCM_dom"/>
</dbReference>
<comment type="subcellular location">
    <subcellularLocation>
        <location evidence="1">Nucleus</location>
    </subcellularLocation>
</comment>
<name>V8PDA7_OPHHA</name>
<dbReference type="AlphaFoldDB" id="V8PDA7"/>
<dbReference type="GO" id="GO:0071162">
    <property type="term" value="C:CMG complex"/>
    <property type="evidence" value="ECO:0007669"/>
    <property type="project" value="UniProtKB-ARBA"/>
</dbReference>
<dbReference type="SUPFAM" id="SSF52540">
    <property type="entry name" value="P-loop containing nucleoside triphosphate hydrolases"/>
    <property type="match status" value="1"/>
</dbReference>
<dbReference type="PRINTS" id="PR00088">
    <property type="entry name" value="HAEMOXYGNASE"/>
</dbReference>
<comment type="caution">
    <text evidence="20">The sequence shown here is derived from an EMBL/GenBank/DDBJ whole genome shotgun (WGS) entry which is preliminary data.</text>
</comment>
<feature type="compositionally biased region" description="Polar residues" evidence="18">
    <location>
        <begin position="240"/>
        <end position="257"/>
    </location>
</feature>
<dbReference type="InterPro" id="IPR018207">
    <property type="entry name" value="Haem_oxygenase_CS"/>
</dbReference>
<dbReference type="SMART" id="SM00350">
    <property type="entry name" value="MCM"/>
    <property type="match status" value="1"/>
</dbReference>
<evidence type="ECO:0000256" key="13">
    <source>
        <dbReference type="ARBA" id="ARBA00023125"/>
    </source>
</evidence>
<comment type="catalytic activity">
    <reaction evidence="17">
        <text>ATP + H2O = ADP + phosphate + H(+)</text>
        <dbReference type="Rhea" id="RHEA:13065"/>
        <dbReference type="ChEBI" id="CHEBI:15377"/>
        <dbReference type="ChEBI" id="CHEBI:15378"/>
        <dbReference type="ChEBI" id="CHEBI:30616"/>
        <dbReference type="ChEBI" id="CHEBI:43474"/>
        <dbReference type="ChEBI" id="CHEBI:456216"/>
        <dbReference type="EC" id="3.6.4.12"/>
    </reaction>
    <physiologicalReaction direction="left-to-right" evidence="17">
        <dbReference type="Rhea" id="RHEA:13066"/>
    </physiologicalReaction>
</comment>
<dbReference type="CDD" id="cd19165">
    <property type="entry name" value="HemeO"/>
    <property type="match status" value="1"/>
</dbReference>
<keyword evidence="15" id="KW-0131">Cell cycle</keyword>
<dbReference type="InterPro" id="IPR054125">
    <property type="entry name" value="MCM5_C"/>
</dbReference>
<evidence type="ECO:0000256" key="4">
    <source>
        <dbReference type="ARBA" id="ARBA00022617"/>
    </source>
</evidence>
<dbReference type="InterPro" id="IPR031327">
    <property type="entry name" value="MCM"/>
</dbReference>
<keyword evidence="11" id="KW-0560">Oxidoreductase</keyword>
<evidence type="ECO:0000256" key="9">
    <source>
        <dbReference type="ARBA" id="ARBA00022806"/>
    </source>
</evidence>
<dbReference type="PROSITE" id="PS00593">
    <property type="entry name" value="HEME_OXYGENASE"/>
    <property type="match status" value="1"/>
</dbReference>
<evidence type="ECO:0000313" key="21">
    <source>
        <dbReference type="Proteomes" id="UP000018936"/>
    </source>
</evidence>
<accession>V8PDA7</accession>
<dbReference type="OrthoDB" id="10036721at2759"/>
<dbReference type="Pfam" id="PF21933">
    <property type="entry name" value="MCM5_C"/>
    <property type="match status" value="1"/>
</dbReference>
<keyword evidence="4" id="KW-0349">Heme</keyword>
<dbReference type="EMBL" id="AZIM01000211">
    <property type="protein sequence ID" value="ETE72529.1"/>
    <property type="molecule type" value="Genomic_DNA"/>
</dbReference>
<sequence>MAQHTERKFQDLSEALKENTKDVHEEAENTEFMKIFQKGQVSRHEFKLYLGSLYYIYVALEEESERNKNNPVYEPVYFPNELNRTAALEDDLEYFYGPTWKKDIQCQEETQKYVDRIHHVGQHEPELLVAHAYTRYLGDLSGGQILRKIAQKSLSLPNTGKGLSFFNFSGITNISKFKQLYRARMNSIPMDSSTIERIVEEARKSFLLNIEVFQELQKLVNQGKPPQNNHLGKSKLDFHTTGNNRTQTPKESSQAQMKHTDLLPSTPLLRWTLALFFLATTVVVGFGRLTNSVKEKLRISMSGFDDPGIFYSDSFGGDPIADEGQVQKSQLQKRFKEFLRQYRTGTDRTGFSFKYRDELKRHYNVGQYWIEVEIEDLASFDEDLSSYIYKQPLEEAAKEVADEVTRPRPTGEETLQDIQSEQMSHLVKIPGIIIAATPVRAKATKITIQCRTCRNIIPNIALRPGLEGYALPRKCSTEQTNLAKCPLDPYFIVPDKCKCVDFQTLKLQESPDAVPHGELPRHMQLYCDRYLCDKVVPGNRATIIGVYSIKKAGLTKIKSRNNIGVGIRSSYIRVVGIQVDTEGSGRSVSGSVTPQEEEEFRHLTSMPNIYDMIAKSIAPSIYGSNDIKKAIACMLFGGSRKRLPDGLTRRGDINLLMMGDPGTAKSQLLKFVERCSPIGVYTSGKGSSAAGLTASVIRDAATRSFFVEGGAMVLADGGVVCIDEFDKMREDDRVAIHEAMEQQTISIAKAGITTTLNSRCSVLAAANSVFGRWDETKGEENIDFMPTILSRFDMIFIVKDEHNEERDMVGCLNSPTLAKHVMSLHVSALTQTQAVEGEIELHKLKKLIAYCRAKCGPRLSAEAAEKLKNRYILMRSGAREHERESDRRSNIPITVRQLEAVVRIAESLSKMKLQPFATEADIEEALRLFQVSTLDAALSGNLSGVEGFTTQEDQEMLSRIEKQLKRRFAIGSQVSEHSIIQDFVKQKYPEQAIYRVLQLMMRRGEIQHRMQRKVLYRIK</sequence>